<protein>
    <recommendedName>
        <fullName evidence="1">DUF6589 domain-containing protein</fullName>
    </recommendedName>
</protein>
<accession>A0A9P5YIG8</accession>
<feature type="domain" description="DUF6589" evidence="1">
    <location>
        <begin position="112"/>
        <end position="233"/>
    </location>
</feature>
<reference evidence="2" key="1">
    <citation type="submission" date="2020-11" db="EMBL/GenBank/DDBJ databases">
        <authorList>
            <consortium name="DOE Joint Genome Institute"/>
            <person name="Ahrendt S."/>
            <person name="Riley R."/>
            <person name="Andreopoulos W."/>
            <person name="Labutti K."/>
            <person name="Pangilinan J."/>
            <person name="Ruiz-Duenas F.J."/>
            <person name="Barrasa J.M."/>
            <person name="Sanchez-Garcia M."/>
            <person name="Camarero S."/>
            <person name="Miyauchi S."/>
            <person name="Serrano A."/>
            <person name="Linde D."/>
            <person name="Babiker R."/>
            <person name="Drula E."/>
            <person name="Ayuso-Fernandez I."/>
            <person name="Pacheco R."/>
            <person name="Padilla G."/>
            <person name="Ferreira P."/>
            <person name="Barriuso J."/>
            <person name="Kellner H."/>
            <person name="Castanera R."/>
            <person name="Alfaro M."/>
            <person name="Ramirez L."/>
            <person name="Pisabarro A.G."/>
            <person name="Kuo A."/>
            <person name="Tritt A."/>
            <person name="Lipzen A."/>
            <person name="He G."/>
            <person name="Yan M."/>
            <person name="Ng V."/>
            <person name="Cullen D."/>
            <person name="Martin F."/>
            <person name="Rosso M.-N."/>
            <person name="Henrissat B."/>
            <person name="Hibbett D."/>
            <person name="Martinez A.T."/>
            <person name="Grigoriev I.V."/>
        </authorList>
    </citation>
    <scope>NUCLEOTIDE SEQUENCE</scope>
    <source>
        <strain evidence="2">CIRM-BRFM 674</strain>
    </source>
</reference>
<gene>
    <name evidence="2" type="ORF">BDN70DRAFT_939674</name>
</gene>
<evidence type="ECO:0000313" key="2">
    <source>
        <dbReference type="EMBL" id="KAF9470478.1"/>
    </source>
</evidence>
<proteinExistence type="predicted"/>
<comment type="caution">
    <text evidence="2">The sequence shown here is derived from an EMBL/GenBank/DDBJ whole genome shotgun (WGS) entry which is preliminary data.</text>
</comment>
<feature type="domain" description="DUF6589" evidence="1">
    <location>
        <begin position="240"/>
        <end position="412"/>
    </location>
</feature>
<organism evidence="2 3">
    <name type="scientific">Pholiota conissans</name>
    <dbReference type="NCBI Taxonomy" id="109636"/>
    <lineage>
        <taxon>Eukaryota</taxon>
        <taxon>Fungi</taxon>
        <taxon>Dikarya</taxon>
        <taxon>Basidiomycota</taxon>
        <taxon>Agaricomycotina</taxon>
        <taxon>Agaricomycetes</taxon>
        <taxon>Agaricomycetidae</taxon>
        <taxon>Agaricales</taxon>
        <taxon>Agaricineae</taxon>
        <taxon>Strophariaceae</taxon>
        <taxon>Pholiota</taxon>
    </lineage>
</organism>
<evidence type="ECO:0000313" key="3">
    <source>
        <dbReference type="Proteomes" id="UP000807469"/>
    </source>
</evidence>
<dbReference type="Proteomes" id="UP000807469">
    <property type="component" value="Unassembled WGS sequence"/>
</dbReference>
<dbReference type="EMBL" id="MU155976">
    <property type="protein sequence ID" value="KAF9470478.1"/>
    <property type="molecule type" value="Genomic_DNA"/>
</dbReference>
<dbReference type="Pfam" id="PF20231">
    <property type="entry name" value="DUF6589"/>
    <property type="match status" value="2"/>
</dbReference>
<dbReference type="InterPro" id="IPR046496">
    <property type="entry name" value="DUF6589"/>
</dbReference>
<evidence type="ECO:0000259" key="1">
    <source>
        <dbReference type="Pfam" id="PF20231"/>
    </source>
</evidence>
<dbReference type="AlphaFoldDB" id="A0A9P5YIG8"/>
<keyword evidence="3" id="KW-1185">Reference proteome</keyword>
<dbReference type="OrthoDB" id="5424058at2759"/>
<name>A0A9P5YIG8_9AGAR</name>
<sequence length="412" mass="46451">MLTKSRNEHSTSMQTTMCMYLLACGTSRSLFDVLNHAGITLSYTQAILKLKQLGEERLAETRVIARFRHDSKDHFDNGTTATLVPIFKVDENTPLALKPPRTNHIPILNFTAADLLPNPEEAARVQNGQLRHIKDILFDAFPNLRKRFAHSILPPPVDQQAPVHKTGQYPVPAMHIDESCLEGTLHLLKTILCDSLQLTEDDIRRKGVVICTGDYLSLSLLDKISAIRRDDTNLIGDIQKPNSKSAWSLWRVNTLLGRKPISAGLKAKSLPPSRSIYELILNLTLPDNILDAFRIYCPLEDLDEWVTSVSDVTEIDVVARRILDELCSSHHVEQLRPATLRDVPFENICLFNRDGLHPRQFKHAVKRGDVGVVLDLIKHLMLAFCGTGQNPKYADALFQIVVNLRNMDPELR</sequence>